<reference evidence="1 2" key="2">
    <citation type="journal article" date="2012" name="Proc. Natl. Acad. Sci. U.S.A.">
        <title>Gain and loss of multiple functionally related, horizontally transferred genes in the reduced genomes of two microsporidian parasites.</title>
        <authorList>
            <person name="Pombert J.-F."/>
            <person name="Selman M."/>
            <person name="Burki F."/>
            <person name="Bardell F.T."/>
            <person name="Farinelli L."/>
            <person name="Solter L.F."/>
            <person name="Whitman D.W."/>
            <person name="Weiss L.M."/>
            <person name="Corradi N."/>
            <person name="Keeling P.J."/>
        </authorList>
    </citation>
    <scope>NUCLEOTIDE SEQUENCE [LARGE SCALE GENOMIC DNA]</scope>
    <source>
        <strain evidence="1 2">ATCC 50506</strain>
    </source>
</reference>
<proteinExistence type="predicted"/>
<dbReference type="KEGG" id="ein:Eint_040830"/>
<accession>E0S6N8</accession>
<dbReference type="GeneID" id="9698973"/>
<dbReference type="VEuPathDB" id="MicrosporidiaDB:Eint_040830"/>
<evidence type="ECO:0000313" key="2">
    <source>
        <dbReference type="Proteomes" id="UP000002313"/>
    </source>
</evidence>
<reference evidence="1 2" key="1">
    <citation type="journal article" date="2010" name="Nat. Commun.">
        <title>The complete sequence of the smallest known nuclear genome from the microsporidian Encephalitozoon intestinalis.</title>
        <authorList>
            <person name="Corradi N."/>
            <person name="Pombert J.-F."/>
            <person name="Farinelli L."/>
            <person name="Didier E.S."/>
            <person name="Keeling P.J."/>
        </authorList>
    </citation>
    <scope>NUCLEOTIDE SEQUENCE [LARGE SCALE GENOMIC DNA]</scope>
    <source>
        <strain evidence="1 2">ATCC 50506</strain>
    </source>
</reference>
<protein>
    <submittedName>
        <fullName evidence="1">Uncharacterized protein</fullName>
    </submittedName>
</protein>
<dbReference type="Proteomes" id="UP000002313">
    <property type="component" value="Chromosome IV"/>
</dbReference>
<name>E0S6N8_ENCIT</name>
<keyword evidence="2" id="KW-1185">Reference proteome</keyword>
<dbReference type="RefSeq" id="XP_003072733.1">
    <property type="nucleotide sequence ID" value="XM_003072687.1"/>
</dbReference>
<dbReference type="EMBL" id="CP001945">
    <property type="protein sequence ID" value="ADM11373.1"/>
    <property type="molecule type" value="Genomic_DNA"/>
</dbReference>
<dbReference type="HOGENOM" id="CLU_122013_0_0_1"/>
<dbReference type="OrthoDB" id="2194045at2759"/>
<sequence length="189" mass="22041">MMHGWKVFKYSRRVEGEEGEKSFCGIGLEEISRVILHSEVGRQGIIKERWLHVFTEGSKTLGLALLPSMLEVRVYIVSAIRQELVILERIKLEEKWDIRVCVSKRVIRCRCKQRKFQVIFFSKEDSEDFASKFGHFSKPPPSIPKYFPLIGTFEGLDGNEKKEKKTPKYKKKKKVIEEFLSLLFEALGN</sequence>
<organism evidence="1 2">
    <name type="scientific">Encephalitozoon intestinalis (strain ATCC 50506)</name>
    <name type="common">Microsporidian parasite</name>
    <name type="synonym">Septata intestinalis</name>
    <dbReference type="NCBI Taxonomy" id="876142"/>
    <lineage>
        <taxon>Eukaryota</taxon>
        <taxon>Fungi</taxon>
        <taxon>Fungi incertae sedis</taxon>
        <taxon>Microsporidia</taxon>
        <taxon>Unikaryonidae</taxon>
        <taxon>Encephalitozoon</taxon>
    </lineage>
</organism>
<dbReference type="AlphaFoldDB" id="E0S6N8"/>
<evidence type="ECO:0000313" key="1">
    <source>
        <dbReference type="EMBL" id="ADM11373.1"/>
    </source>
</evidence>
<gene>
    <name evidence="1" type="ORF">Eint_040830</name>
</gene>